<dbReference type="SUPFAM" id="SSF58064">
    <property type="entry name" value="Influenza hemagglutinin (stalk)"/>
    <property type="match status" value="1"/>
</dbReference>
<evidence type="ECO:0000256" key="1">
    <source>
        <dbReference type="ARBA" id="ARBA00004310"/>
    </source>
</evidence>
<keyword evidence="11 22" id="KW-0946">Virion</keyword>
<evidence type="ECO:0000256" key="3">
    <source>
        <dbReference type="ARBA" id="ARBA00022506"/>
    </source>
</evidence>
<keyword evidence="22" id="KW-1133">Transmembrane helix</keyword>
<evidence type="ECO:0000256" key="18">
    <source>
        <dbReference type="ARBA" id="ARBA00023180"/>
    </source>
</evidence>
<dbReference type="GO" id="GO:0055036">
    <property type="term" value="C:virion membrane"/>
    <property type="evidence" value="ECO:0007669"/>
    <property type="project" value="UniProtKB-SubCell"/>
</dbReference>
<dbReference type="Gene3D" id="3.90.209.20">
    <property type="match status" value="1"/>
</dbReference>
<dbReference type="InterPro" id="IPR008980">
    <property type="entry name" value="Capsid_hemagglutn"/>
</dbReference>
<dbReference type="InterPro" id="IPR000149">
    <property type="entry name" value="Hemagglutn_influenz_A"/>
</dbReference>
<feature type="lipid moiety-binding region" description="S-palmitoyl cysteine; by host" evidence="22">
    <location>
        <position position="559"/>
    </location>
</feature>
<comment type="subunit">
    <text evidence="22 23">Homotrimer of disulfide-linked HA1-HA2.</text>
</comment>
<evidence type="ECO:0000256" key="19">
    <source>
        <dbReference type="ARBA" id="ARBA00023261"/>
    </source>
</evidence>
<evidence type="ECO:0000256" key="6">
    <source>
        <dbReference type="ARBA" id="ARBA00022546"/>
    </source>
</evidence>
<evidence type="ECO:0000256" key="20">
    <source>
        <dbReference type="ARBA" id="ARBA00023288"/>
    </source>
</evidence>
<keyword evidence="7 22" id="KW-1165">Clathrin-mediated endocytosis of virus by host</keyword>
<keyword evidence="6 22" id="KW-0348">Hemagglutinin</keyword>
<dbReference type="GO" id="GO:0019031">
    <property type="term" value="C:viral envelope"/>
    <property type="evidence" value="ECO:0007669"/>
    <property type="project" value="UniProtKB-UniRule"/>
</dbReference>
<dbReference type="Pfam" id="PF00509">
    <property type="entry name" value="Hemagglutinin"/>
    <property type="match status" value="1"/>
</dbReference>
<evidence type="ECO:0000256" key="22">
    <source>
        <dbReference type="HAMAP-Rule" id="MF_04072"/>
    </source>
</evidence>
<keyword evidence="8 22" id="KW-0945">Host-virus interaction</keyword>
<keyword evidence="14 22" id="KW-1164">Virus endocytosis by host</keyword>
<evidence type="ECO:0000256" key="16">
    <source>
        <dbReference type="ARBA" id="ARBA00023139"/>
    </source>
</evidence>
<evidence type="ECO:0000256" key="8">
    <source>
        <dbReference type="ARBA" id="ARBA00022581"/>
    </source>
</evidence>
<dbReference type="GO" id="GO:0019062">
    <property type="term" value="P:virion attachment to host cell"/>
    <property type="evidence" value="ECO:0007669"/>
    <property type="project" value="UniProtKB-KW"/>
</dbReference>
<evidence type="ECO:0000256" key="11">
    <source>
        <dbReference type="ARBA" id="ARBA00022844"/>
    </source>
</evidence>
<dbReference type="GO" id="GO:0016020">
    <property type="term" value="C:membrane"/>
    <property type="evidence" value="ECO:0007669"/>
    <property type="project" value="UniProtKB-UniRule"/>
</dbReference>
<accession>A0A481X0H9</accession>
<reference evidence="24" key="1">
    <citation type="submission" date="2019-03" db="EMBL/GenBank/DDBJ databases">
        <authorList>
            <person name="Lu Q."/>
            <person name="Jiang W.M."/>
            <person name="Hou G.Y."/>
            <person name="Li J.P."/>
            <person name="Peng C."/>
            <person name="Wang S.C."/>
            <person name="Zhuang Q.Y."/>
            <person name="Liu S."/>
            <person name="Chen J.M."/>
        </authorList>
    </citation>
    <scope>NUCLEOTIDE SEQUENCE</scope>
    <source>
        <strain evidence="24">A/chicken/Qinghai/Q1167/2015</strain>
    </source>
</reference>
<evidence type="ECO:0000256" key="4">
    <source>
        <dbReference type="ARBA" id="ARBA00022510"/>
    </source>
</evidence>
<evidence type="ECO:0000256" key="15">
    <source>
        <dbReference type="ARBA" id="ARBA00023136"/>
    </source>
</evidence>
<dbReference type="EMBL" id="MK600707">
    <property type="protein sequence ID" value="QBK20037.1"/>
    <property type="molecule type" value="Viral_cRNA"/>
</dbReference>
<sequence precursor="true">METASLMTILLVVTVSNADKICIGYQSTNSTETVDTLTENNVPVTHAKELLHTEHNGMLCATSLGHPLILDTCTIEGLIYGNPSCDLLLGGREWSYIVERPSAVNGLCYPGNVENLEELRSLFSSARSYQRIQIFPDTIWNVSYNGTSKACSDSFYRSMRWLTQKNNNYPIQDAQYTNNQGKNILFMWGINHPPTDTAQTNLYTRTDTTTSVATEEINRTFKPLIGPRPLVNGLMGRIHYYWSVLKPGQTLRIKSDGNLIAPWYGHILSGESHGRILKTDLKRGSCTVQCQTEKGGLNTTLPLQNVSRYAFRNCSKYNGIKSLKLAGCSRNVPSRSSRRLIGAIAGFIEGGWSRLVAGWYGFQQSNDPGVGMAADRDSTPKAIDKITSQVNNIVGKMNQPFEILDPEFSEVGNRINLINNKIDDQIPDLWAYKAEIIGLLENPKTIDEPGAKVNHLYNKMKRAVGFNAVEGWKGCFGVYHKSDGPSKGTIWNGTFNRRKNQEEWKLERPKIEGVKPEFEGNYKILLLYLAVAFSFVNAKGFVSLLFWGMSKGLDRCNICI</sequence>
<evidence type="ECO:0000256" key="23">
    <source>
        <dbReference type="RuleBase" id="RU003324"/>
    </source>
</evidence>
<keyword evidence="16 22" id="KW-0564">Palmitate</keyword>
<keyword evidence="13 22" id="KW-0261">Viral envelope protein</keyword>
<feature type="disulfide bond" evidence="22">
    <location>
        <begin position="73"/>
        <end position="85"/>
    </location>
</feature>
<dbReference type="GO" id="GO:0046789">
    <property type="term" value="F:host cell surface receptor binding"/>
    <property type="evidence" value="ECO:0007669"/>
    <property type="project" value="UniProtKB-UniRule"/>
</dbReference>
<comment type="PTM">
    <text evidence="22">In natural infection, inactive HA is matured into HA1 and HA2 outside the cell by one or more trypsin-like, arginine-specific endoprotease secreted by the bronchial epithelial cells. One identified protease that may be involved in this process is secreted in lungs by club cells.</text>
</comment>
<organism evidence="24">
    <name type="scientific">Influenza A virus</name>
    <dbReference type="NCBI Taxonomy" id="11320"/>
    <lineage>
        <taxon>Viruses</taxon>
        <taxon>Riboviria</taxon>
        <taxon>Orthornavirae</taxon>
        <taxon>Negarnaviricota</taxon>
        <taxon>Polyploviricotina</taxon>
        <taxon>Insthoviricetes</taxon>
        <taxon>Articulavirales</taxon>
        <taxon>Orthomyxoviridae</taxon>
        <taxon>Alphainfluenzavirus</taxon>
        <taxon>Alphainfluenzavirus influenzae</taxon>
    </lineage>
</organism>
<protein>
    <recommendedName>
        <fullName evidence="22">Hemagglutinin</fullName>
    </recommendedName>
    <component>
        <recommendedName>
            <fullName evidence="22">Hemagglutinin HA1 chain</fullName>
        </recommendedName>
    </component>
    <component>
        <recommendedName>
            <fullName evidence="22">Hemagglutinin HA2 chain</fullName>
        </recommendedName>
    </component>
</protein>
<dbReference type="SUPFAM" id="SSF49818">
    <property type="entry name" value="Viral protein domain"/>
    <property type="match status" value="1"/>
</dbReference>
<evidence type="ECO:0000256" key="2">
    <source>
        <dbReference type="ARBA" id="ARBA00006321"/>
    </source>
</evidence>
<keyword evidence="22" id="KW-0812">Transmembrane</keyword>
<dbReference type="GO" id="GO:0019064">
    <property type="term" value="P:fusion of virus membrane with host plasma membrane"/>
    <property type="evidence" value="ECO:0007669"/>
    <property type="project" value="InterPro"/>
</dbReference>
<comment type="caution">
    <text evidence="22">Lacks conserved residue(s) required for the propagation of feature annotation.</text>
</comment>
<keyword evidence="20 22" id="KW-0449">Lipoprotein</keyword>
<evidence type="ECO:0000256" key="12">
    <source>
        <dbReference type="ARBA" id="ARBA00022870"/>
    </source>
</evidence>
<comment type="PTM">
    <text evidence="22">Palmitoylated.</text>
</comment>
<dbReference type="GO" id="GO:0020002">
    <property type="term" value="C:host cell plasma membrane"/>
    <property type="evidence" value="ECO:0007669"/>
    <property type="project" value="UniProtKB-SubCell"/>
</dbReference>
<keyword evidence="18 22" id="KW-0325">Glycoprotein</keyword>
<keyword evidence="17 22" id="KW-1015">Disulfide bond</keyword>
<evidence type="ECO:0000256" key="14">
    <source>
        <dbReference type="ARBA" id="ARBA00022890"/>
    </source>
</evidence>
<dbReference type="GO" id="GO:0075512">
    <property type="term" value="P:clathrin-dependent endocytosis of virus by host cell"/>
    <property type="evidence" value="ECO:0007669"/>
    <property type="project" value="UniProtKB-UniRule"/>
</dbReference>
<keyword evidence="21 22" id="KW-1160">Virus entry into host cell</keyword>
<keyword evidence="3 22" id="KW-1168">Fusion of virus membrane with host membrane</keyword>
<name>A0A481X0H9_9INFA</name>
<comment type="function">
    <text evidence="22">Binds to sialic acid-containing receptors on the cell surface, bringing about the attachment of the virus particle to the cell. This attachment induces virion internalization either through clathrin-dependent endocytosis or through clathrin- and caveolin-independent pathway. Plays a major role in the determination of host range restriction and virulence. Class I viral fusion protein. Responsible for penetration of the virus into the cell cytoplasm by mediating the fusion of the membrane of the endocytosed virus particle with the endosomal membrane. Low pH in endosomes induces an irreversible conformational change in HA2, releasing the fusion hydrophobic peptide. Several trimers are required to form a competent fusion pore.</text>
</comment>
<proteinExistence type="inferred from homology"/>
<dbReference type="Gene3D" id="3.90.20.10">
    <property type="match status" value="1"/>
</dbReference>
<feature type="disulfide bond" evidence="22">
    <location>
        <begin position="290"/>
        <end position="314"/>
    </location>
</feature>
<keyword evidence="22" id="KW-0732">Signal</keyword>
<keyword evidence="4 22" id="KW-1170">Fusion of virus membrane with host endosomal membrane</keyword>
<dbReference type="InterPro" id="IPR013828">
    <property type="entry name" value="Hemagglutn_HA1_a/b_dom_sf"/>
</dbReference>
<evidence type="ECO:0000256" key="10">
    <source>
        <dbReference type="ARBA" id="ARBA00022804"/>
    </source>
</evidence>
<evidence type="ECO:0000256" key="13">
    <source>
        <dbReference type="ARBA" id="ARBA00022879"/>
    </source>
</evidence>
<keyword evidence="10 22" id="KW-1161">Viral attachment to host cell</keyword>
<dbReference type="PRINTS" id="PR00330">
    <property type="entry name" value="HEMAGGLUTN1"/>
</dbReference>
<evidence type="ECO:0000313" key="24">
    <source>
        <dbReference type="EMBL" id="QBK20037.1"/>
    </source>
</evidence>
<evidence type="ECO:0000256" key="7">
    <source>
        <dbReference type="ARBA" id="ARBA00022570"/>
    </source>
</evidence>
<feature type="lipid moiety-binding region" description="S-palmitoyl cysteine; by host" evidence="22">
    <location>
        <position position="556"/>
    </location>
</feature>
<dbReference type="GO" id="GO:0039654">
    <property type="term" value="P:fusion of virus membrane with host endosome membrane"/>
    <property type="evidence" value="ECO:0007669"/>
    <property type="project" value="UniProtKB-UniRule"/>
</dbReference>
<dbReference type="GO" id="GO:0046761">
    <property type="term" value="P:viral budding from plasma membrane"/>
    <property type="evidence" value="ECO:0007669"/>
    <property type="project" value="UniProtKB-UniRule"/>
</dbReference>
<evidence type="ECO:0000256" key="17">
    <source>
        <dbReference type="ARBA" id="ARBA00023157"/>
    </source>
</evidence>
<comment type="subcellular location">
    <subcellularLocation>
        <location evidence="1 22">Host apical cell membrane</location>
        <topology evidence="1 22">Single-pass type I membrane protein</topology>
    </subcellularLocation>
    <subcellularLocation>
        <location evidence="22">Virion membrane</location>
        <topology evidence="22">Single-pass type I membrane protein</topology>
    </subcellularLocation>
    <text evidence="22">Targeted to the apical plasma membrane in epithelial polarized cells through a signal present in the transmembrane domain. Associated with glycosphingolipid- and cholesterol-enriched detergent-resistant lipid rafts.</text>
</comment>
<keyword evidence="9 22" id="KW-1162">Viral penetration into host cytoplasm</keyword>
<dbReference type="Gene3D" id="2.10.77.10">
    <property type="entry name" value="Hemagglutinin Chain A, Domain 2"/>
    <property type="match status" value="1"/>
</dbReference>
<evidence type="ECO:0000256" key="21">
    <source>
        <dbReference type="ARBA" id="ARBA00023296"/>
    </source>
</evidence>
<dbReference type="InterPro" id="IPR001364">
    <property type="entry name" value="Hemagglutn_influenz_A/B"/>
</dbReference>
<dbReference type="PRINTS" id="PR00329">
    <property type="entry name" value="HEMAGGLUTN12"/>
</dbReference>
<evidence type="ECO:0000256" key="9">
    <source>
        <dbReference type="ARBA" id="ARBA00022595"/>
    </source>
</evidence>
<gene>
    <name evidence="22 24" type="primary">HA</name>
</gene>
<keyword evidence="15 22" id="KW-0472">Membrane</keyword>
<keyword evidence="5 22" id="KW-1032">Host cell membrane</keyword>
<feature type="chain" id="PRO_5023543228" description="Hemagglutinin HA2 chain" evidence="22">
    <location>
        <begin position="339"/>
        <end position="560"/>
    </location>
</feature>
<comment type="similarity">
    <text evidence="2 22 23">Belongs to the influenza viruses hemagglutinin family.</text>
</comment>
<keyword evidence="19 22" id="KW-1167">Clathrin- and caveolin-independent endocytosis of virus by host</keyword>
<evidence type="ECO:0000256" key="5">
    <source>
        <dbReference type="ARBA" id="ARBA00022511"/>
    </source>
</evidence>
<feature type="transmembrane region" description="Helical" evidence="22">
    <location>
        <begin position="525"/>
        <end position="547"/>
    </location>
</feature>
<keyword evidence="12 22" id="KW-1043">Host membrane</keyword>
<comment type="function">
    <text evidence="23">Binds to sialic acid-containing receptors on the cell surface, bringing about the attachment of the virus particle to the cell. This attachment induces virion internalization of about two third of the virus particles through clathrin-dependent endocytosis and about one third through a clathrin- and caveolin-independent pathway. Plays a major role in the determination of host range restriction and virulence. Class I viral fusion protein. Responsible for penetration of the virus into the cell cytoplasm by mediating the fusion of the membrane of the endocytosed virus particle with the endosomal membrane. Low pH in endosomes induces an irreversible conformational change in HA2, releasing the fusion hydrophobic peptide. Several trimers are required to form a competent fusion pore.</text>
</comment>
<dbReference type="HAMAP" id="MF_04072">
    <property type="entry name" value="INFV_HEMA"/>
    <property type="match status" value="1"/>
</dbReference>